<evidence type="ECO:0000313" key="3">
    <source>
        <dbReference type="Proteomes" id="UP000294963"/>
    </source>
</evidence>
<dbReference type="GO" id="GO:0005886">
    <property type="term" value="C:plasma membrane"/>
    <property type="evidence" value="ECO:0007669"/>
    <property type="project" value="UniProtKB-SubCell"/>
</dbReference>
<gene>
    <name evidence="2" type="ORF">EC844_10421</name>
</gene>
<protein>
    <recommendedName>
        <fullName evidence="1">Putative membrane protein insertion efficiency factor</fullName>
    </recommendedName>
</protein>
<dbReference type="HAMAP" id="MF_00386">
    <property type="entry name" value="UPF0161_YidD"/>
    <property type="match status" value="1"/>
</dbReference>
<dbReference type="NCBIfam" id="TIGR00278">
    <property type="entry name" value="membrane protein insertion efficiency factor YidD"/>
    <property type="match status" value="1"/>
</dbReference>
<comment type="subcellular location">
    <subcellularLocation>
        <location evidence="1">Cell membrane</location>
        <topology evidence="1">Peripheral membrane protein</topology>
        <orientation evidence="1">Cytoplasmic side</orientation>
    </subcellularLocation>
</comment>
<comment type="function">
    <text evidence="1">Could be involved in insertion of integral membrane proteins into the membrane.</text>
</comment>
<comment type="caution">
    <text evidence="2">The sequence shown here is derived from an EMBL/GenBank/DDBJ whole genome shotgun (WGS) entry which is preliminary data.</text>
</comment>
<comment type="similarity">
    <text evidence="1">Belongs to the UPF0161 family.</text>
</comment>
<dbReference type="PANTHER" id="PTHR33383:SF1">
    <property type="entry name" value="MEMBRANE PROTEIN INSERTION EFFICIENCY FACTOR-RELATED"/>
    <property type="match status" value="1"/>
</dbReference>
<dbReference type="SMART" id="SM01234">
    <property type="entry name" value="Haemolytic"/>
    <property type="match status" value="1"/>
</dbReference>
<evidence type="ECO:0000313" key="2">
    <source>
        <dbReference type="EMBL" id="TCM68645.1"/>
    </source>
</evidence>
<keyword evidence="1" id="KW-0472">Membrane</keyword>
<accession>A0A4R1Y1F7</accession>
<reference evidence="2 3" key="1">
    <citation type="submission" date="2019-03" db="EMBL/GenBank/DDBJ databases">
        <title>Genomic analyses of the natural microbiome of Caenorhabditis elegans.</title>
        <authorList>
            <person name="Samuel B."/>
        </authorList>
    </citation>
    <scope>NUCLEOTIDE SEQUENCE [LARGE SCALE GENOMIC DNA]</scope>
    <source>
        <strain evidence="2 3">JUb89</strain>
    </source>
</reference>
<sequence>MVRILHWFIRFYQIVISPLLGPRCRYIPTCSQYSLEAIQTYGAIKGSWLSTKRICRCHPWGGSGYDPIPKRPIRFISFQQIDSQTLHVPVPLRVNVYRTKITLTNWGN</sequence>
<dbReference type="PANTHER" id="PTHR33383">
    <property type="entry name" value="MEMBRANE PROTEIN INSERTION EFFICIENCY FACTOR-RELATED"/>
    <property type="match status" value="1"/>
</dbReference>
<evidence type="ECO:0000256" key="1">
    <source>
        <dbReference type="HAMAP-Rule" id="MF_00386"/>
    </source>
</evidence>
<dbReference type="Proteomes" id="UP000294963">
    <property type="component" value="Unassembled WGS sequence"/>
</dbReference>
<dbReference type="InterPro" id="IPR002696">
    <property type="entry name" value="Membr_insert_effic_factor_YidD"/>
</dbReference>
<proteinExistence type="inferred from homology"/>
<organism evidence="2 3">
    <name type="scientific">Acinetobacter calcoaceticus</name>
    <dbReference type="NCBI Taxonomy" id="471"/>
    <lineage>
        <taxon>Bacteria</taxon>
        <taxon>Pseudomonadati</taxon>
        <taxon>Pseudomonadota</taxon>
        <taxon>Gammaproteobacteria</taxon>
        <taxon>Moraxellales</taxon>
        <taxon>Moraxellaceae</taxon>
        <taxon>Acinetobacter</taxon>
        <taxon>Acinetobacter calcoaceticus/baumannii complex</taxon>
    </lineage>
</organism>
<keyword evidence="1" id="KW-1003">Cell membrane</keyword>
<dbReference type="EMBL" id="SLVJ01000004">
    <property type="protein sequence ID" value="TCM68645.1"/>
    <property type="molecule type" value="Genomic_DNA"/>
</dbReference>
<keyword evidence="3" id="KW-1185">Reference proteome</keyword>
<name>A0A4R1Y1F7_ACICA</name>
<dbReference type="Pfam" id="PF01809">
    <property type="entry name" value="YidD"/>
    <property type="match status" value="1"/>
</dbReference>
<dbReference type="AlphaFoldDB" id="A0A4R1Y1F7"/>